<feature type="compositionally biased region" description="Basic and acidic residues" evidence="1">
    <location>
        <begin position="83"/>
        <end position="119"/>
    </location>
</feature>
<dbReference type="Pfam" id="PF13837">
    <property type="entry name" value="Myb_DNA-bind_4"/>
    <property type="match status" value="1"/>
</dbReference>
<keyword evidence="4" id="KW-1185">Reference proteome</keyword>
<name>A0AAV7IBS2_COTGL</name>
<dbReference type="EMBL" id="JAHXZJ010001864">
    <property type="protein sequence ID" value="KAH0549730.1"/>
    <property type="molecule type" value="Genomic_DNA"/>
</dbReference>
<evidence type="ECO:0000256" key="1">
    <source>
        <dbReference type="SAM" id="MobiDB-lite"/>
    </source>
</evidence>
<reference evidence="3 4" key="1">
    <citation type="journal article" date="2021" name="J. Hered.">
        <title>A chromosome-level genome assembly of the parasitoid wasp, Cotesia glomerata (Hymenoptera: Braconidae).</title>
        <authorList>
            <person name="Pinto B.J."/>
            <person name="Weis J.J."/>
            <person name="Gamble T."/>
            <person name="Ode P.J."/>
            <person name="Paul R."/>
            <person name="Zaspel J.M."/>
        </authorList>
    </citation>
    <scope>NUCLEOTIDE SEQUENCE [LARGE SCALE GENOMIC DNA]</scope>
    <source>
        <strain evidence="3">CgM1</strain>
    </source>
</reference>
<evidence type="ECO:0000259" key="2">
    <source>
        <dbReference type="Pfam" id="PF13837"/>
    </source>
</evidence>
<feature type="compositionally biased region" description="Basic and acidic residues" evidence="1">
    <location>
        <begin position="137"/>
        <end position="148"/>
    </location>
</feature>
<feature type="compositionally biased region" description="Acidic residues" evidence="1">
    <location>
        <begin position="70"/>
        <end position="82"/>
    </location>
</feature>
<feature type="region of interest" description="Disordered" evidence="1">
    <location>
        <begin position="264"/>
        <end position="329"/>
    </location>
</feature>
<evidence type="ECO:0000313" key="4">
    <source>
        <dbReference type="Proteomes" id="UP000826195"/>
    </source>
</evidence>
<gene>
    <name evidence="3" type="ORF">KQX54_013208</name>
</gene>
<sequence length="395" mass="46113">MDIISVKVIQHWSSQVSHKSIFHLETSLHRNFHADCSFAKKLFDKLENQKLDSKGNTIEVSDNNSKDQEEYVEEEHIEEEHVEEEHIEREHVEEEHIKKEHVEEEHIEKEHVEEDHVTDGAEDEGTEFCSKRKRIDKSKTVKGDDSRGKKMKASKTNEDIDWSDPADIKILLVEYGKRLDKFQNAKIKKKTLWQEIVRVFAEYGKVVCYEAISKKFTSMKSTYVEKKRNNDPRRTTGKGRSPWPWFKEMDELFKNDESINFPTNTFASMPSDNTCEPLNLSHSTHLTDQNFSSKSSSNQPPSSRSSPQPSCSSENITNRSILSTSKTEKNSSYYRQKKALIEIGFERNDILKEHVSSQANFHDLYKEGFSVLREFNNTMKERNELLQSMLEKLQK</sequence>
<dbReference type="Proteomes" id="UP000826195">
    <property type="component" value="Unassembled WGS sequence"/>
</dbReference>
<feature type="compositionally biased region" description="Polar residues" evidence="1">
    <location>
        <begin position="264"/>
        <end position="291"/>
    </location>
</feature>
<dbReference type="AlphaFoldDB" id="A0AAV7IBS2"/>
<feature type="compositionally biased region" description="Polar residues" evidence="1">
    <location>
        <begin position="54"/>
        <end position="63"/>
    </location>
</feature>
<feature type="compositionally biased region" description="Low complexity" evidence="1">
    <location>
        <begin position="292"/>
        <end position="313"/>
    </location>
</feature>
<feature type="region of interest" description="Disordered" evidence="1">
    <location>
        <begin position="54"/>
        <end position="159"/>
    </location>
</feature>
<feature type="domain" description="Myb/SANT-like DNA-binding" evidence="2">
    <location>
        <begin position="167"/>
        <end position="252"/>
    </location>
</feature>
<comment type="caution">
    <text evidence="3">The sequence shown here is derived from an EMBL/GenBank/DDBJ whole genome shotgun (WGS) entry which is preliminary data.</text>
</comment>
<feature type="compositionally biased region" description="Polar residues" evidence="1">
    <location>
        <begin position="314"/>
        <end position="329"/>
    </location>
</feature>
<accession>A0AAV7IBS2</accession>
<dbReference type="InterPro" id="IPR044822">
    <property type="entry name" value="Myb_DNA-bind_4"/>
</dbReference>
<evidence type="ECO:0000313" key="3">
    <source>
        <dbReference type="EMBL" id="KAH0549730.1"/>
    </source>
</evidence>
<proteinExistence type="predicted"/>
<protein>
    <recommendedName>
        <fullName evidence="2">Myb/SANT-like DNA-binding domain-containing protein</fullName>
    </recommendedName>
</protein>
<organism evidence="3 4">
    <name type="scientific">Cotesia glomerata</name>
    <name type="common">Lepidopteran parasitic wasp</name>
    <name type="synonym">Apanteles glomeratus</name>
    <dbReference type="NCBI Taxonomy" id="32391"/>
    <lineage>
        <taxon>Eukaryota</taxon>
        <taxon>Metazoa</taxon>
        <taxon>Ecdysozoa</taxon>
        <taxon>Arthropoda</taxon>
        <taxon>Hexapoda</taxon>
        <taxon>Insecta</taxon>
        <taxon>Pterygota</taxon>
        <taxon>Neoptera</taxon>
        <taxon>Endopterygota</taxon>
        <taxon>Hymenoptera</taxon>
        <taxon>Apocrita</taxon>
        <taxon>Ichneumonoidea</taxon>
        <taxon>Braconidae</taxon>
        <taxon>Microgastrinae</taxon>
        <taxon>Cotesia</taxon>
    </lineage>
</organism>